<evidence type="ECO:0000313" key="2">
    <source>
        <dbReference type="EMBL" id="MCW6035939.1"/>
    </source>
</evidence>
<dbReference type="EMBL" id="JAIHOM010000024">
    <property type="protein sequence ID" value="MCW6035939.1"/>
    <property type="molecule type" value="Genomic_DNA"/>
</dbReference>
<organism evidence="2 3">
    <name type="scientific">Spirulina subsalsa FACHB-351</name>
    <dbReference type="NCBI Taxonomy" id="234711"/>
    <lineage>
        <taxon>Bacteria</taxon>
        <taxon>Bacillati</taxon>
        <taxon>Cyanobacteriota</taxon>
        <taxon>Cyanophyceae</taxon>
        <taxon>Spirulinales</taxon>
        <taxon>Spirulinaceae</taxon>
        <taxon>Spirulina</taxon>
    </lineage>
</organism>
<dbReference type="InterPro" id="IPR007409">
    <property type="entry name" value="Restrct_endonuc_type1_HsdR_N"/>
</dbReference>
<gene>
    <name evidence="2" type="ORF">K4A83_06590</name>
</gene>
<keyword evidence="2" id="KW-0378">Hydrolase</keyword>
<reference evidence="2 3" key="1">
    <citation type="submission" date="2021-08" db="EMBL/GenBank/DDBJ databases">
        <title>Draft genome sequence of Spirulina subsalsa with high tolerance to salinity and hype-accumulation of phycocyanin.</title>
        <authorList>
            <person name="Pei H."/>
            <person name="Jiang L."/>
        </authorList>
    </citation>
    <scope>NUCLEOTIDE SEQUENCE [LARGE SCALE GENOMIC DNA]</scope>
    <source>
        <strain evidence="2 3">FACHB-351</strain>
    </source>
</reference>
<dbReference type="Pfam" id="PF04313">
    <property type="entry name" value="HSDR_N"/>
    <property type="match status" value="1"/>
</dbReference>
<keyword evidence="2" id="KW-0255">Endonuclease</keyword>
<evidence type="ECO:0000259" key="1">
    <source>
        <dbReference type="Pfam" id="PF04313"/>
    </source>
</evidence>
<keyword evidence="3" id="KW-1185">Reference proteome</keyword>
<dbReference type="RefSeq" id="WP_265263665.1">
    <property type="nucleotide sequence ID" value="NZ_JAIHOM010000024.1"/>
</dbReference>
<protein>
    <submittedName>
        <fullName evidence="2">Restriction endonuclease subunit R</fullName>
    </submittedName>
</protein>
<name>A0ABT3L357_9CYAN</name>
<feature type="domain" description="Restriction endonuclease type I HsdR N-terminal" evidence="1">
    <location>
        <begin position="109"/>
        <end position="173"/>
    </location>
</feature>
<comment type="caution">
    <text evidence="2">The sequence shown here is derived from an EMBL/GenBank/DDBJ whole genome shotgun (WGS) entry which is preliminary data.</text>
</comment>
<dbReference type="GO" id="GO:0004519">
    <property type="term" value="F:endonuclease activity"/>
    <property type="evidence" value="ECO:0007669"/>
    <property type="project" value="UniProtKB-KW"/>
</dbReference>
<evidence type="ECO:0000313" key="3">
    <source>
        <dbReference type="Proteomes" id="UP001526426"/>
    </source>
</evidence>
<dbReference type="Proteomes" id="UP001526426">
    <property type="component" value="Unassembled WGS sequence"/>
</dbReference>
<keyword evidence="2" id="KW-0540">Nuclease</keyword>
<proteinExistence type="predicted"/>
<accession>A0ABT3L357</accession>
<sequence length="213" mass="24208">MPELITPQNITLRTLKQTLGLTATASQNFFPEWHENLPALSREEQVTLDRVQGNFLDLMEDPPLLENTVKMVILAPLLDLAGLYRRPFRITTEQSMSIDLEDEGILIQGRIDILVVRDYLWLVVIESKRSDFAVTRALPQTLAYLLSNPKTSHPTFGLITNGHEFLFVKAQRTPHAQYGTSRLFSLINPNAELYQVLAILKRLTQEQHTGEGD</sequence>